<dbReference type="FunFam" id="3.30.63.10:FF:000002">
    <property type="entry name" value="Guanylate kinase 1"/>
    <property type="match status" value="1"/>
</dbReference>
<dbReference type="SMART" id="SM00326">
    <property type="entry name" value="SH3"/>
    <property type="match status" value="1"/>
</dbReference>
<protein>
    <recommendedName>
        <fullName evidence="10">Membrane palmitoylated protein 2</fullName>
    </recommendedName>
</protein>
<dbReference type="OMA" id="NPTTPHK"/>
<dbReference type="InterPro" id="IPR050716">
    <property type="entry name" value="MAGUK"/>
</dbReference>
<dbReference type="InParanoid" id="A7SFE0"/>
<dbReference type="SUPFAM" id="SSF52540">
    <property type="entry name" value="P-loop containing nucleoside triphosphate hydrolases"/>
    <property type="match status" value="1"/>
</dbReference>
<dbReference type="Gene3D" id="3.40.50.300">
    <property type="entry name" value="P-loop containing nucleotide triphosphate hydrolases"/>
    <property type="match status" value="1"/>
</dbReference>
<reference evidence="8 9" key="1">
    <citation type="journal article" date="2007" name="Science">
        <title>Sea anemone genome reveals ancestral eumetazoan gene repertoire and genomic organization.</title>
        <authorList>
            <person name="Putnam N.H."/>
            <person name="Srivastava M."/>
            <person name="Hellsten U."/>
            <person name="Dirks B."/>
            <person name="Chapman J."/>
            <person name="Salamov A."/>
            <person name="Terry A."/>
            <person name="Shapiro H."/>
            <person name="Lindquist E."/>
            <person name="Kapitonov V.V."/>
            <person name="Jurka J."/>
            <person name="Genikhovich G."/>
            <person name="Grigoriev I.V."/>
            <person name="Lucas S.M."/>
            <person name="Steele R.E."/>
            <person name="Finnerty J.R."/>
            <person name="Technau U."/>
            <person name="Martindale M.Q."/>
            <person name="Rokhsar D.S."/>
        </authorList>
    </citation>
    <scope>NUCLEOTIDE SEQUENCE [LARGE SCALE GENOMIC DNA]</scope>
    <source>
        <strain evidence="9">CH2 X CH6</strain>
    </source>
</reference>
<evidence type="ECO:0000259" key="5">
    <source>
        <dbReference type="PROSITE" id="PS50052"/>
    </source>
</evidence>
<dbReference type="InterPro" id="IPR036892">
    <property type="entry name" value="L27_dom_sf"/>
</dbReference>
<dbReference type="SUPFAM" id="SSF101288">
    <property type="entry name" value="L27 domain"/>
    <property type="match status" value="1"/>
</dbReference>
<dbReference type="PROSITE" id="PS51022">
    <property type="entry name" value="L27"/>
    <property type="match status" value="1"/>
</dbReference>
<dbReference type="InterPro" id="IPR020590">
    <property type="entry name" value="Guanylate_kinase_CS"/>
</dbReference>
<dbReference type="InterPro" id="IPR001478">
    <property type="entry name" value="PDZ"/>
</dbReference>
<comment type="similarity">
    <text evidence="1">Belongs to the MAGUK family.</text>
</comment>
<dbReference type="EMBL" id="DS469644">
    <property type="protein sequence ID" value="EDO37538.1"/>
    <property type="molecule type" value="Genomic_DNA"/>
</dbReference>
<dbReference type="PhylomeDB" id="A7SFE0"/>
<dbReference type="AlphaFoldDB" id="A7SFE0"/>
<dbReference type="Pfam" id="PF07653">
    <property type="entry name" value="SH3_2"/>
    <property type="match status" value="1"/>
</dbReference>
<feature type="domain" description="L27" evidence="7">
    <location>
        <begin position="29"/>
        <end position="84"/>
    </location>
</feature>
<dbReference type="InterPro" id="IPR008144">
    <property type="entry name" value="Guanylate_kin-like_dom"/>
</dbReference>
<dbReference type="Gene3D" id="2.30.42.10">
    <property type="match status" value="1"/>
</dbReference>
<dbReference type="CDD" id="cd00071">
    <property type="entry name" value="GMPK"/>
    <property type="match status" value="1"/>
</dbReference>
<dbReference type="Pfam" id="PF00625">
    <property type="entry name" value="Guanylate_kin"/>
    <property type="match status" value="1"/>
</dbReference>
<dbReference type="PANTHER" id="PTHR23122">
    <property type="entry name" value="MEMBRANE-ASSOCIATED GUANYLATE KINASE MAGUK"/>
    <property type="match status" value="1"/>
</dbReference>
<dbReference type="InterPro" id="IPR036028">
    <property type="entry name" value="SH3-like_dom_sf"/>
</dbReference>
<dbReference type="Pfam" id="PF02828">
    <property type="entry name" value="L27"/>
    <property type="match status" value="1"/>
</dbReference>
<dbReference type="OrthoDB" id="65789at2759"/>
<feature type="non-terminal residue" evidence="8">
    <location>
        <position position="1"/>
    </location>
</feature>
<dbReference type="PROSITE" id="PS50052">
    <property type="entry name" value="GUANYLATE_KINASE_2"/>
    <property type="match status" value="1"/>
</dbReference>
<evidence type="ECO:0000256" key="3">
    <source>
        <dbReference type="PROSITE-ProRule" id="PRU00192"/>
    </source>
</evidence>
<dbReference type="CDD" id="cd11862">
    <property type="entry name" value="SH3_MPP"/>
    <property type="match status" value="1"/>
</dbReference>
<dbReference type="Gene3D" id="2.30.30.40">
    <property type="entry name" value="SH3 Domains"/>
    <property type="match status" value="1"/>
</dbReference>
<evidence type="ECO:0000259" key="7">
    <source>
        <dbReference type="PROSITE" id="PS51022"/>
    </source>
</evidence>
<keyword evidence="9" id="KW-1185">Reference proteome</keyword>
<dbReference type="Gene3D" id="1.10.287.650">
    <property type="entry name" value="L27 domain"/>
    <property type="match status" value="1"/>
</dbReference>
<dbReference type="STRING" id="45351.A7SFE0"/>
<evidence type="ECO:0000256" key="2">
    <source>
        <dbReference type="ARBA" id="ARBA00022443"/>
    </source>
</evidence>
<evidence type="ECO:0000259" key="6">
    <source>
        <dbReference type="PROSITE" id="PS50106"/>
    </source>
</evidence>
<dbReference type="SUPFAM" id="SSF50156">
    <property type="entry name" value="PDZ domain-like"/>
    <property type="match status" value="1"/>
</dbReference>
<dbReference type="KEGG" id="nve:5509066"/>
<feature type="domain" description="Guanylate kinase-like" evidence="5">
    <location>
        <begin position="309"/>
        <end position="496"/>
    </location>
</feature>
<feature type="domain" description="SH3" evidence="4">
    <location>
        <begin position="189"/>
        <end position="258"/>
    </location>
</feature>
<dbReference type="HOGENOM" id="CLU_001715_5_1_1"/>
<dbReference type="CDD" id="cd10832">
    <property type="entry name" value="PDZ_MPP6-MPP2-like"/>
    <property type="match status" value="1"/>
</dbReference>
<dbReference type="Pfam" id="PF00595">
    <property type="entry name" value="PDZ"/>
    <property type="match status" value="1"/>
</dbReference>
<accession>A7SFE0</accession>
<dbReference type="SMART" id="SM00569">
    <property type="entry name" value="L27"/>
    <property type="match status" value="1"/>
</dbReference>
<evidence type="ECO:0000313" key="9">
    <source>
        <dbReference type="Proteomes" id="UP000001593"/>
    </source>
</evidence>
<organism evidence="8 9">
    <name type="scientific">Nematostella vectensis</name>
    <name type="common">Starlet sea anemone</name>
    <dbReference type="NCBI Taxonomy" id="45351"/>
    <lineage>
        <taxon>Eukaryota</taxon>
        <taxon>Metazoa</taxon>
        <taxon>Cnidaria</taxon>
        <taxon>Anthozoa</taxon>
        <taxon>Hexacorallia</taxon>
        <taxon>Actiniaria</taxon>
        <taxon>Edwardsiidae</taxon>
        <taxon>Nematostella</taxon>
    </lineage>
</organism>
<gene>
    <name evidence="8" type="ORF">NEMVEDRAFT_v1g116416</name>
</gene>
<sequence length="511" mass="57852">ILKNILGDPSVLKLIRAHDRLEEGRKKVENDDTNKLVKQVLEELEPQVGSDDSAAELCGLLQEPHFRALMQTHDAVAFKTYMPTPPSPGVDSFNGFAAGEPIRMVGLHKHANEHLGVTLKVEDNQLIISRIIHGGMIDRQGLLHVGDIIKEVNGKDMSGNPSELQDYLAKSTGKITLKVLPSYYESPALCQVFVRAHFDYDPSKDDQIPCQDAGLAFKQGEVLQIVDQEDANWWQAKKVDDSRAAGIIPSQICEERRRAGVKKDKPGSKFLCGSKKKQKVMYKSSKNFDFEKHELPIYEEVAKMPPFQRKTLVMIGAQGVGRRTLKNKLIMSDRKRFGTTIPHTSRQMREGEQSGRGYFFVSREEMERDIRAGKYLEFGEYGGNMYGTKIDTIREVMRSGKMCVVDVNPTALKVLKTPEFMPYIVCIASPSFEELKEFQSKALSEGIVNKKRSDDELRKTVEDSERLYNSYAHYFDLTIANDNVEEAFNKLQNAIESLSTHPQWVPVSWVY</sequence>
<name>A7SFE0_NEMVE</name>
<dbReference type="PROSITE" id="PS50002">
    <property type="entry name" value="SH3"/>
    <property type="match status" value="1"/>
</dbReference>
<dbReference type="PROSITE" id="PS00856">
    <property type="entry name" value="GUANYLATE_KINASE_1"/>
    <property type="match status" value="1"/>
</dbReference>
<dbReference type="FunFam" id="3.40.50.300:FF:000146">
    <property type="entry name" value="MAGUK p55 subfamily member 6 isoform X1"/>
    <property type="match status" value="1"/>
</dbReference>
<evidence type="ECO:0000313" key="8">
    <source>
        <dbReference type="EMBL" id="EDO37538.1"/>
    </source>
</evidence>
<dbReference type="InterPro" id="IPR004172">
    <property type="entry name" value="L27_dom"/>
</dbReference>
<evidence type="ECO:0000256" key="1">
    <source>
        <dbReference type="ARBA" id="ARBA00007014"/>
    </source>
</evidence>
<keyword evidence="2 3" id="KW-0728">SH3 domain</keyword>
<dbReference type="Proteomes" id="UP000001593">
    <property type="component" value="Unassembled WGS sequence"/>
</dbReference>
<dbReference type="InterPro" id="IPR008145">
    <property type="entry name" value="GK/Ca_channel_bsu"/>
</dbReference>
<dbReference type="InterPro" id="IPR014775">
    <property type="entry name" value="L27_C"/>
</dbReference>
<dbReference type="PROSITE" id="PS50106">
    <property type="entry name" value="PDZ"/>
    <property type="match status" value="1"/>
</dbReference>
<evidence type="ECO:0000259" key="4">
    <source>
        <dbReference type="PROSITE" id="PS50002"/>
    </source>
</evidence>
<evidence type="ECO:0008006" key="10">
    <source>
        <dbReference type="Google" id="ProtNLM"/>
    </source>
</evidence>
<dbReference type="SUPFAM" id="SSF50044">
    <property type="entry name" value="SH3-domain"/>
    <property type="match status" value="1"/>
</dbReference>
<proteinExistence type="inferred from homology"/>
<feature type="domain" description="PDZ" evidence="6">
    <location>
        <begin position="104"/>
        <end position="183"/>
    </location>
</feature>
<dbReference type="InterPro" id="IPR001452">
    <property type="entry name" value="SH3_domain"/>
</dbReference>
<dbReference type="eggNOG" id="KOG0609">
    <property type="taxonomic scope" value="Eukaryota"/>
</dbReference>
<dbReference type="GO" id="GO:0005886">
    <property type="term" value="C:plasma membrane"/>
    <property type="evidence" value="ECO:0000318"/>
    <property type="project" value="GO_Central"/>
</dbReference>
<dbReference type="SMART" id="SM00072">
    <property type="entry name" value="GuKc"/>
    <property type="match status" value="1"/>
</dbReference>
<dbReference type="SMART" id="SM00228">
    <property type="entry name" value="PDZ"/>
    <property type="match status" value="1"/>
</dbReference>
<dbReference type="InterPro" id="IPR036034">
    <property type="entry name" value="PDZ_sf"/>
</dbReference>
<dbReference type="InterPro" id="IPR027417">
    <property type="entry name" value="P-loop_NTPase"/>
</dbReference>
<dbReference type="GO" id="GO:0005911">
    <property type="term" value="C:cell-cell junction"/>
    <property type="evidence" value="ECO:0000318"/>
    <property type="project" value="GO_Central"/>
</dbReference>